<organism evidence="5 6">
    <name type="scientific">Achromobacter pulmonis</name>
    <dbReference type="NCBI Taxonomy" id="1389932"/>
    <lineage>
        <taxon>Bacteria</taxon>
        <taxon>Pseudomonadati</taxon>
        <taxon>Pseudomonadota</taxon>
        <taxon>Betaproteobacteria</taxon>
        <taxon>Burkholderiales</taxon>
        <taxon>Alcaligenaceae</taxon>
        <taxon>Achromobacter</taxon>
    </lineage>
</organism>
<dbReference type="InterPro" id="IPR018060">
    <property type="entry name" value="HTH_AraC"/>
</dbReference>
<dbReference type="Gene3D" id="1.10.10.60">
    <property type="entry name" value="Homeodomain-like"/>
    <property type="match status" value="1"/>
</dbReference>
<dbReference type="InterPro" id="IPR053142">
    <property type="entry name" value="PchR_regulatory_protein"/>
</dbReference>
<dbReference type="Pfam" id="PF12833">
    <property type="entry name" value="HTH_18"/>
    <property type="match status" value="1"/>
</dbReference>
<dbReference type="PANTHER" id="PTHR47893">
    <property type="entry name" value="REGULATORY PROTEIN PCHR"/>
    <property type="match status" value="1"/>
</dbReference>
<evidence type="ECO:0000313" key="5">
    <source>
        <dbReference type="EMBL" id="PND35900.1"/>
    </source>
</evidence>
<dbReference type="InterPro" id="IPR009057">
    <property type="entry name" value="Homeodomain-like_sf"/>
</dbReference>
<dbReference type="PROSITE" id="PS01124">
    <property type="entry name" value="HTH_ARAC_FAMILY_2"/>
    <property type="match status" value="1"/>
</dbReference>
<keyword evidence="3" id="KW-0804">Transcription</keyword>
<gene>
    <name evidence="5" type="ORF">C1I89_01730</name>
</gene>
<dbReference type="AlphaFoldDB" id="A0A2N8KR40"/>
<dbReference type="InterPro" id="IPR018062">
    <property type="entry name" value="HTH_AraC-typ_CS"/>
</dbReference>
<reference evidence="5 6" key="1">
    <citation type="submission" date="2018-01" db="EMBL/GenBank/DDBJ databases">
        <title>The draft genome of an aniline degradation strain ANB-1.</title>
        <authorList>
            <person name="Zhang L."/>
            <person name="Jiang J."/>
        </authorList>
    </citation>
    <scope>NUCLEOTIDE SEQUENCE [LARGE SCALE GENOMIC DNA]</scope>
    <source>
        <strain evidence="5 6">ANB-1</strain>
    </source>
</reference>
<keyword evidence="6" id="KW-1185">Reference proteome</keyword>
<dbReference type="GO" id="GO:0043565">
    <property type="term" value="F:sequence-specific DNA binding"/>
    <property type="evidence" value="ECO:0007669"/>
    <property type="project" value="InterPro"/>
</dbReference>
<dbReference type="RefSeq" id="WP_102771813.1">
    <property type="nucleotide sequence ID" value="NZ_POQS01000001.1"/>
</dbReference>
<feature type="domain" description="HTH araC/xylS-type" evidence="4">
    <location>
        <begin position="209"/>
        <end position="304"/>
    </location>
</feature>
<accession>A0A2N8KR40</accession>
<evidence type="ECO:0000259" key="4">
    <source>
        <dbReference type="PROSITE" id="PS01124"/>
    </source>
</evidence>
<dbReference type="GO" id="GO:0003700">
    <property type="term" value="F:DNA-binding transcription factor activity"/>
    <property type="evidence" value="ECO:0007669"/>
    <property type="project" value="InterPro"/>
</dbReference>
<dbReference type="EMBL" id="POQS01000001">
    <property type="protein sequence ID" value="PND35900.1"/>
    <property type="molecule type" value="Genomic_DNA"/>
</dbReference>
<name>A0A2N8KR40_9BURK</name>
<evidence type="ECO:0000256" key="2">
    <source>
        <dbReference type="ARBA" id="ARBA00023125"/>
    </source>
</evidence>
<evidence type="ECO:0000313" key="6">
    <source>
        <dbReference type="Proteomes" id="UP000235994"/>
    </source>
</evidence>
<keyword evidence="1" id="KW-0805">Transcription regulation</keyword>
<proteinExistence type="predicted"/>
<keyword evidence="2" id="KW-0238">DNA-binding</keyword>
<dbReference type="PROSITE" id="PS00041">
    <property type="entry name" value="HTH_ARAC_FAMILY_1"/>
    <property type="match status" value="1"/>
</dbReference>
<evidence type="ECO:0000256" key="3">
    <source>
        <dbReference type="ARBA" id="ARBA00023163"/>
    </source>
</evidence>
<comment type="caution">
    <text evidence="5">The sequence shown here is derived from an EMBL/GenBank/DDBJ whole genome shotgun (WGS) entry which is preliminary data.</text>
</comment>
<dbReference type="Proteomes" id="UP000235994">
    <property type="component" value="Unassembled WGS sequence"/>
</dbReference>
<sequence length="304" mass="33850">MGSENGFRYRLPQPGGGLRASPETLCIAEGRVETYQIRPGLTLVLSDVRVHQDYEAASMMSPRFSAIVMLQGHARTRLDRHDDVRLAAHSGISALYGDTVAMTGTHAAGQRLRSVNLSLSAPDGAADDRISETIWKALRTPALRLRRWQAPGHLLHAIEHLLACDWDAPLQDLLREGVAMELLAHALASLEQRAPAEGTLSERDRQLLERVRERLHDAPGEEHTLDDLARLACMSPSTLRAKFQAAYQRSVFSWLRERRLEVAREQLAQGCSVQQAAHLVGYRHATNFATAFRERYGIAPSELN</sequence>
<dbReference type="SUPFAM" id="SSF46689">
    <property type="entry name" value="Homeodomain-like"/>
    <property type="match status" value="2"/>
</dbReference>
<dbReference type="PANTHER" id="PTHR47893:SF1">
    <property type="entry name" value="REGULATORY PROTEIN PCHR"/>
    <property type="match status" value="1"/>
</dbReference>
<evidence type="ECO:0000256" key="1">
    <source>
        <dbReference type="ARBA" id="ARBA00023015"/>
    </source>
</evidence>
<dbReference type="SMART" id="SM00342">
    <property type="entry name" value="HTH_ARAC"/>
    <property type="match status" value="1"/>
</dbReference>
<protein>
    <submittedName>
        <fullName evidence="5">AraC family transcriptional regulator</fullName>
    </submittedName>
</protein>